<gene>
    <name evidence="1" type="ORF">SCLCIDRAFT_1217860</name>
</gene>
<evidence type="ECO:0000313" key="1">
    <source>
        <dbReference type="EMBL" id="KIM59295.1"/>
    </source>
</evidence>
<dbReference type="InParanoid" id="A0A0C3DF09"/>
<name>A0A0C3DF09_9AGAM</name>
<sequence>MVSRCPTENGNTRIKKPSDHVLRAISERAASMANVYKAMKLSGTEGRLLFKQVKDMMINSKIDFDTPLVMQKKTELKKLKKQISKNVPYFNRYEDHWPVDVIMERHFHYHSRLSTNQIVVEHLSTHEPEAGTTKSTATTNLEGLGRLHHLLASTNTFHLSLALMRAGLTDTQQFQNFLNMPSCARKSFLSFSLQGYAEPHEIDAIHAATKNLED</sequence>
<dbReference type="HOGENOM" id="CLU_1289622_0_0_1"/>
<dbReference type="AlphaFoldDB" id="A0A0C3DF09"/>
<organism evidence="1 2">
    <name type="scientific">Scleroderma citrinum Foug A</name>
    <dbReference type="NCBI Taxonomy" id="1036808"/>
    <lineage>
        <taxon>Eukaryota</taxon>
        <taxon>Fungi</taxon>
        <taxon>Dikarya</taxon>
        <taxon>Basidiomycota</taxon>
        <taxon>Agaricomycotina</taxon>
        <taxon>Agaricomycetes</taxon>
        <taxon>Agaricomycetidae</taxon>
        <taxon>Boletales</taxon>
        <taxon>Sclerodermatineae</taxon>
        <taxon>Sclerodermataceae</taxon>
        <taxon>Scleroderma</taxon>
    </lineage>
</organism>
<dbReference type="Proteomes" id="UP000053989">
    <property type="component" value="Unassembled WGS sequence"/>
</dbReference>
<protein>
    <submittedName>
        <fullName evidence="1">Uncharacterized protein</fullName>
    </submittedName>
</protein>
<reference evidence="2" key="2">
    <citation type="submission" date="2015-01" db="EMBL/GenBank/DDBJ databases">
        <title>Evolutionary Origins and Diversification of the Mycorrhizal Mutualists.</title>
        <authorList>
            <consortium name="DOE Joint Genome Institute"/>
            <consortium name="Mycorrhizal Genomics Consortium"/>
            <person name="Kohler A."/>
            <person name="Kuo A."/>
            <person name="Nagy L.G."/>
            <person name="Floudas D."/>
            <person name="Copeland A."/>
            <person name="Barry K.W."/>
            <person name="Cichocki N."/>
            <person name="Veneault-Fourrey C."/>
            <person name="LaButti K."/>
            <person name="Lindquist E.A."/>
            <person name="Lipzen A."/>
            <person name="Lundell T."/>
            <person name="Morin E."/>
            <person name="Murat C."/>
            <person name="Riley R."/>
            <person name="Ohm R."/>
            <person name="Sun H."/>
            <person name="Tunlid A."/>
            <person name="Henrissat B."/>
            <person name="Grigoriev I.V."/>
            <person name="Hibbett D.S."/>
            <person name="Martin F."/>
        </authorList>
    </citation>
    <scope>NUCLEOTIDE SEQUENCE [LARGE SCALE GENOMIC DNA]</scope>
    <source>
        <strain evidence="2">Foug A</strain>
    </source>
</reference>
<keyword evidence="2" id="KW-1185">Reference proteome</keyword>
<accession>A0A0C3DF09</accession>
<evidence type="ECO:0000313" key="2">
    <source>
        <dbReference type="Proteomes" id="UP000053989"/>
    </source>
</evidence>
<reference evidence="1 2" key="1">
    <citation type="submission" date="2014-04" db="EMBL/GenBank/DDBJ databases">
        <authorList>
            <consortium name="DOE Joint Genome Institute"/>
            <person name="Kuo A."/>
            <person name="Kohler A."/>
            <person name="Nagy L.G."/>
            <person name="Floudas D."/>
            <person name="Copeland A."/>
            <person name="Barry K.W."/>
            <person name="Cichocki N."/>
            <person name="Veneault-Fourrey C."/>
            <person name="LaButti K."/>
            <person name="Lindquist E.A."/>
            <person name="Lipzen A."/>
            <person name="Lundell T."/>
            <person name="Morin E."/>
            <person name="Murat C."/>
            <person name="Sun H."/>
            <person name="Tunlid A."/>
            <person name="Henrissat B."/>
            <person name="Grigoriev I.V."/>
            <person name="Hibbett D.S."/>
            <person name="Martin F."/>
            <person name="Nordberg H.P."/>
            <person name="Cantor M.N."/>
            <person name="Hua S.X."/>
        </authorList>
    </citation>
    <scope>NUCLEOTIDE SEQUENCE [LARGE SCALE GENOMIC DNA]</scope>
    <source>
        <strain evidence="1 2">Foug A</strain>
    </source>
</reference>
<dbReference type="OrthoDB" id="2652851at2759"/>
<proteinExistence type="predicted"/>
<dbReference type="EMBL" id="KN822075">
    <property type="protein sequence ID" value="KIM59295.1"/>
    <property type="molecule type" value="Genomic_DNA"/>
</dbReference>